<organism evidence="10 11">
    <name type="scientific">Abrus precatorius</name>
    <name type="common">Indian licorice</name>
    <name type="synonym">Glycine abrus</name>
    <dbReference type="NCBI Taxonomy" id="3816"/>
    <lineage>
        <taxon>Eukaryota</taxon>
        <taxon>Viridiplantae</taxon>
        <taxon>Streptophyta</taxon>
        <taxon>Embryophyta</taxon>
        <taxon>Tracheophyta</taxon>
        <taxon>Spermatophyta</taxon>
        <taxon>Magnoliopsida</taxon>
        <taxon>eudicotyledons</taxon>
        <taxon>Gunneridae</taxon>
        <taxon>Pentapetalae</taxon>
        <taxon>rosids</taxon>
        <taxon>fabids</taxon>
        <taxon>Fabales</taxon>
        <taxon>Fabaceae</taxon>
        <taxon>Papilionoideae</taxon>
        <taxon>50 kb inversion clade</taxon>
        <taxon>NPAAA clade</taxon>
        <taxon>indigoferoid/millettioid clade</taxon>
        <taxon>Abreae</taxon>
        <taxon>Abrus</taxon>
    </lineage>
</organism>
<name>A0A8B8L0Z9_ABRPR</name>
<dbReference type="PANTHER" id="PTHR45631">
    <property type="entry name" value="OS07G0107800 PROTEIN-RELATED"/>
    <property type="match status" value="1"/>
</dbReference>
<feature type="domain" description="Malectin-like" evidence="9">
    <location>
        <begin position="41"/>
        <end position="361"/>
    </location>
</feature>
<evidence type="ECO:0000313" key="11">
    <source>
        <dbReference type="RefSeq" id="XP_027348319.1"/>
    </source>
</evidence>
<evidence type="ECO:0000259" key="9">
    <source>
        <dbReference type="Pfam" id="PF12819"/>
    </source>
</evidence>
<evidence type="ECO:0000256" key="3">
    <source>
        <dbReference type="ARBA" id="ARBA00022692"/>
    </source>
</evidence>
<keyword evidence="3" id="KW-0812">Transmembrane</keyword>
<evidence type="ECO:0000256" key="8">
    <source>
        <dbReference type="SAM" id="SignalP"/>
    </source>
</evidence>
<feature type="signal peptide" evidence="8">
    <location>
        <begin position="1"/>
        <end position="33"/>
    </location>
</feature>
<evidence type="ECO:0000256" key="4">
    <source>
        <dbReference type="ARBA" id="ARBA00022729"/>
    </source>
</evidence>
<dbReference type="SUPFAM" id="SSF52058">
    <property type="entry name" value="L domain-like"/>
    <property type="match status" value="1"/>
</dbReference>
<dbReference type="Pfam" id="PF12819">
    <property type="entry name" value="Malectin_like"/>
    <property type="match status" value="1"/>
</dbReference>
<dbReference type="Proteomes" id="UP000694853">
    <property type="component" value="Unplaced"/>
</dbReference>
<keyword evidence="2" id="KW-0433">Leucine-rich repeat</keyword>
<dbReference type="PROSITE" id="PS51450">
    <property type="entry name" value="LRR"/>
    <property type="match status" value="1"/>
</dbReference>
<dbReference type="Gene3D" id="3.80.10.10">
    <property type="entry name" value="Ribonuclease Inhibitor"/>
    <property type="match status" value="1"/>
</dbReference>
<protein>
    <submittedName>
        <fullName evidence="11">Probable LRR receptor-like serine/threonine-protein kinase At1g51810</fullName>
    </submittedName>
</protein>
<keyword evidence="6" id="KW-1133">Transmembrane helix</keyword>
<evidence type="ECO:0000256" key="1">
    <source>
        <dbReference type="ARBA" id="ARBA00004167"/>
    </source>
</evidence>
<keyword evidence="7" id="KW-0472">Membrane</keyword>
<dbReference type="AlphaFoldDB" id="A0A8B8L0Z9"/>
<evidence type="ECO:0000256" key="7">
    <source>
        <dbReference type="ARBA" id="ARBA00023136"/>
    </source>
</evidence>
<evidence type="ECO:0000256" key="6">
    <source>
        <dbReference type="ARBA" id="ARBA00022989"/>
    </source>
</evidence>
<reference evidence="11" key="2">
    <citation type="submission" date="2025-08" db="UniProtKB">
        <authorList>
            <consortium name="RefSeq"/>
        </authorList>
    </citation>
    <scope>IDENTIFICATION</scope>
    <source>
        <tissue evidence="11">Young leaves</tissue>
    </source>
</reference>
<accession>A0A8B8L0Z9</accession>
<dbReference type="InterPro" id="IPR024788">
    <property type="entry name" value="Malectin-like_Carb-bd_dom"/>
</dbReference>
<dbReference type="KEGG" id="aprc:113859845"/>
<feature type="chain" id="PRO_5034335795" evidence="8">
    <location>
        <begin position="34"/>
        <end position="489"/>
    </location>
</feature>
<keyword evidence="5" id="KW-0677">Repeat</keyword>
<dbReference type="InterPro" id="IPR001611">
    <property type="entry name" value="Leu-rich_rpt"/>
</dbReference>
<dbReference type="FunFam" id="3.80.10.10:FF:000129">
    <property type="entry name" value="Leucine-rich repeat receptor-like kinase"/>
    <property type="match status" value="1"/>
</dbReference>
<gene>
    <name evidence="11" type="primary">LOC113859845</name>
</gene>
<sequence>MLSGGAVAYHNMSPSVFLLWLVTIPFLAHSALASNPLGYFIDCGGSKEVTVDNLTYIPDGSYTKVGNTTTIKKPDLLPIFSTLRYFPDTSARKYCYSLPTIKGNKYLVKTMYYYGEFDGGKQPPVFDQIVEGTKWSIVNTTDDYAKGLSSYYEVVVSSSGKTLSVCLARNAHTGNQSPFISALEVKSLDATLYNPTDFAKYALVTVARHVFGGEQIISFPDDKFNRMWQPFKDQNPVVASQSNVTASDFWNLPPVKAFSSGITTSRGKTLEIQWPPVSLPSTYYYISLYFQDNRSPSPYSWRVFDVSINGHTFFASLNATSKGVTVYAAQWPLSGQTKITLTPGSGIPVGPVINAGEIYQILPLGGRTHTRDVIAMEDLARSIQNPPPDWHGDPCLPKGNSWTGVTCSDKFIARVITVNLTNAGLAGSLPPSIGHLSALVHLWLGGNKLSGTIPDLSGLKELETLHLERNKFEGSLPPSIKELPRLHEM</sequence>
<comment type="subcellular location">
    <subcellularLocation>
        <location evidence="1">Membrane</location>
        <topology evidence="1">Single-pass membrane protein</topology>
    </subcellularLocation>
</comment>
<dbReference type="Pfam" id="PF00560">
    <property type="entry name" value="LRR_1"/>
    <property type="match status" value="2"/>
</dbReference>
<dbReference type="GeneID" id="113859845"/>
<evidence type="ECO:0000256" key="2">
    <source>
        <dbReference type="ARBA" id="ARBA00022614"/>
    </source>
</evidence>
<dbReference type="Gene3D" id="2.60.120.430">
    <property type="entry name" value="Galactose-binding lectin"/>
    <property type="match status" value="1"/>
</dbReference>
<dbReference type="PANTHER" id="PTHR45631:SF45">
    <property type="entry name" value="LEUCINE-RICH REPEAT (LRR) FAMILY PROTEIN"/>
    <property type="match status" value="1"/>
</dbReference>
<dbReference type="GO" id="GO:0016020">
    <property type="term" value="C:membrane"/>
    <property type="evidence" value="ECO:0007669"/>
    <property type="project" value="UniProtKB-SubCell"/>
</dbReference>
<evidence type="ECO:0000313" key="10">
    <source>
        <dbReference type="Proteomes" id="UP000694853"/>
    </source>
</evidence>
<keyword evidence="4 8" id="KW-0732">Signal</keyword>
<reference evidence="10" key="1">
    <citation type="journal article" date="2019" name="Toxins">
        <title>Detection of Abrin-Like and Prepropulchellin-Like Toxin Genes and Transcripts Using Whole Genome Sequencing and Full-Length Transcript Sequencing of Abrus precatorius.</title>
        <authorList>
            <person name="Hovde B.T."/>
            <person name="Daligault H.E."/>
            <person name="Hanschen E.R."/>
            <person name="Kunde Y.A."/>
            <person name="Johnson M.B."/>
            <person name="Starkenburg S.R."/>
            <person name="Johnson S.L."/>
        </authorList>
    </citation>
    <scope>NUCLEOTIDE SEQUENCE [LARGE SCALE GENOMIC DNA]</scope>
</reference>
<dbReference type="InterPro" id="IPR032675">
    <property type="entry name" value="LRR_dom_sf"/>
</dbReference>
<dbReference type="RefSeq" id="XP_027348319.1">
    <property type="nucleotide sequence ID" value="XM_027492518.1"/>
</dbReference>
<dbReference type="OrthoDB" id="1394818at2759"/>
<evidence type="ECO:0000256" key="5">
    <source>
        <dbReference type="ARBA" id="ARBA00022737"/>
    </source>
</evidence>
<keyword evidence="10" id="KW-1185">Reference proteome</keyword>
<proteinExistence type="predicted"/>